<organism evidence="1 2">
    <name type="scientific">Meripilus lineatus</name>
    <dbReference type="NCBI Taxonomy" id="2056292"/>
    <lineage>
        <taxon>Eukaryota</taxon>
        <taxon>Fungi</taxon>
        <taxon>Dikarya</taxon>
        <taxon>Basidiomycota</taxon>
        <taxon>Agaricomycotina</taxon>
        <taxon>Agaricomycetes</taxon>
        <taxon>Polyporales</taxon>
        <taxon>Meripilaceae</taxon>
        <taxon>Meripilus</taxon>
    </lineage>
</organism>
<accession>A0AAD5YCP8</accession>
<protein>
    <submittedName>
        <fullName evidence="1">Uncharacterized protein</fullName>
    </submittedName>
</protein>
<dbReference type="Proteomes" id="UP001212997">
    <property type="component" value="Unassembled WGS sequence"/>
</dbReference>
<reference evidence="1" key="1">
    <citation type="submission" date="2022-07" db="EMBL/GenBank/DDBJ databases">
        <title>Genome Sequence of Physisporinus lineatus.</title>
        <authorList>
            <person name="Buettner E."/>
        </authorList>
    </citation>
    <scope>NUCLEOTIDE SEQUENCE</scope>
    <source>
        <strain evidence="1">VT162</strain>
    </source>
</reference>
<dbReference type="EMBL" id="JANAWD010000325">
    <property type="protein sequence ID" value="KAJ3481368.1"/>
    <property type="molecule type" value="Genomic_DNA"/>
</dbReference>
<gene>
    <name evidence="1" type="ORF">NLI96_g7706</name>
</gene>
<proteinExistence type="predicted"/>
<keyword evidence="2" id="KW-1185">Reference proteome</keyword>
<evidence type="ECO:0000313" key="1">
    <source>
        <dbReference type="EMBL" id="KAJ3481368.1"/>
    </source>
</evidence>
<sequence>MIINVQPEARTSLKSQITKRVPQLEANQPVPDGTVRSSRCRPGPFWRLLLSAPSFSCKKRRALVSSLLFAPSFRTATSSSSFAIASPLTCTLYFAMVLVNRTLASGHLAITDLDIPGGMVFCDIEEAIEVTLYSHKSEESTSKSQFRRSRSLRTPSEGILNLNYVPQGPL</sequence>
<comment type="caution">
    <text evidence="1">The sequence shown here is derived from an EMBL/GenBank/DDBJ whole genome shotgun (WGS) entry which is preliminary data.</text>
</comment>
<evidence type="ECO:0000313" key="2">
    <source>
        <dbReference type="Proteomes" id="UP001212997"/>
    </source>
</evidence>
<dbReference type="AlphaFoldDB" id="A0AAD5YCP8"/>
<name>A0AAD5YCP8_9APHY</name>